<evidence type="ECO:0000313" key="12">
    <source>
        <dbReference type="EMBL" id="NEZ47190.1"/>
    </source>
</evidence>
<feature type="transmembrane region" description="Helical" evidence="9">
    <location>
        <begin position="147"/>
        <end position="166"/>
    </location>
</feature>
<dbReference type="SUPFAM" id="SSF161098">
    <property type="entry name" value="MetI-like"/>
    <property type="match status" value="1"/>
</dbReference>
<name>A0A6M0RBY3_9CLOT</name>
<keyword evidence="13" id="KW-1185">Reference proteome</keyword>
<comment type="caution">
    <text evidence="12">The sequence shown here is derived from an EMBL/GenBank/DDBJ whole genome shotgun (WGS) entry which is preliminary data.</text>
</comment>
<evidence type="ECO:0000256" key="2">
    <source>
        <dbReference type="ARBA" id="ARBA00007069"/>
    </source>
</evidence>
<dbReference type="Pfam" id="PF00528">
    <property type="entry name" value="BPD_transp_1"/>
    <property type="match status" value="1"/>
</dbReference>
<dbReference type="InterPro" id="IPR051124">
    <property type="entry name" value="Phosphate_Transport_Permease"/>
</dbReference>
<sequence>MNILHKFWDNFFYIFIKIITLLSLIILSLILIFIFREGIATFQHVSFLDFITKTAWEPLDEPAKVSIFPFIASTLYVTFLAILISLPIGIGASIFLANIVSEKIRNILKPMIEMLSGIPSVIYGFIGLSVVVKCLEKRPNISSGETILSASIVLSIMILPFIISNCTDTMVKAYEKYYTYSQALGVSKWYMMNNLVVPASKKAIIASIVLAIGRGMGETMAVMMVIGNSSVMPKLLSKGETIPSLIALEMGSAQIGSVHYHALFASGFILMIILIVINIIFYHIKKSIIL</sequence>
<dbReference type="Gene3D" id="1.10.3720.10">
    <property type="entry name" value="MetI-like"/>
    <property type="match status" value="1"/>
</dbReference>
<evidence type="ECO:0000256" key="10">
    <source>
        <dbReference type="RuleBase" id="RU363054"/>
    </source>
</evidence>
<dbReference type="Proteomes" id="UP000473885">
    <property type="component" value="Unassembled WGS sequence"/>
</dbReference>
<keyword evidence="3 9" id="KW-0813">Transport</keyword>
<dbReference type="EMBL" id="SXDP01000005">
    <property type="protein sequence ID" value="NEZ47190.1"/>
    <property type="molecule type" value="Genomic_DNA"/>
</dbReference>
<keyword evidence="6 9" id="KW-0812">Transmembrane</keyword>
<comment type="function">
    <text evidence="10">Part of the binding-protein-dependent transport system for phosphate; probably responsible for the translocation of the substrate across the membrane.</text>
</comment>
<dbReference type="PROSITE" id="PS50928">
    <property type="entry name" value="ABC_TM1"/>
    <property type="match status" value="1"/>
</dbReference>
<evidence type="ECO:0000256" key="9">
    <source>
        <dbReference type="RuleBase" id="RU363032"/>
    </source>
</evidence>
<keyword evidence="4 10" id="KW-1003">Cell membrane</keyword>
<keyword evidence="5 10" id="KW-0592">Phosphate transport</keyword>
<dbReference type="PANTHER" id="PTHR30425:SF1">
    <property type="entry name" value="PHOSPHATE TRANSPORT SYSTEM PERMEASE PROTEIN PSTC"/>
    <property type="match status" value="1"/>
</dbReference>
<feature type="transmembrane region" description="Helical" evidence="9">
    <location>
        <begin position="112"/>
        <end position="132"/>
    </location>
</feature>
<feature type="transmembrane region" description="Helical" evidence="9">
    <location>
        <begin position="67"/>
        <end position="100"/>
    </location>
</feature>
<dbReference type="CDD" id="cd06261">
    <property type="entry name" value="TM_PBP2"/>
    <property type="match status" value="1"/>
</dbReference>
<keyword evidence="7 9" id="KW-1133">Transmembrane helix</keyword>
<evidence type="ECO:0000256" key="3">
    <source>
        <dbReference type="ARBA" id="ARBA00022448"/>
    </source>
</evidence>
<proteinExistence type="inferred from homology"/>
<dbReference type="NCBIfam" id="TIGR02138">
    <property type="entry name" value="phosphate_pstC"/>
    <property type="match status" value="1"/>
</dbReference>
<feature type="domain" description="ABC transmembrane type-1" evidence="11">
    <location>
        <begin position="71"/>
        <end position="281"/>
    </location>
</feature>
<evidence type="ECO:0000256" key="4">
    <source>
        <dbReference type="ARBA" id="ARBA00022475"/>
    </source>
</evidence>
<organism evidence="12 13">
    <name type="scientific">Clostridium niameyense</name>
    <dbReference type="NCBI Taxonomy" id="1622073"/>
    <lineage>
        <taxon>Bacteria</taxon>
        <taxon>Bacillati</taxon>
        <taxon>Bacillota</taxon>
        <taxon>Clostridia</taxon>
        <taxon>Eubacteriales</taxon>
        <taxon>Clostridiaceae</taxon>
        <taxon>Clostridium</taxon>
    </lineage>
</organism>
<feature type="transmembrane region" description="Helical" evidence="9">
    <location>
        <begin position="203"/>
        <end position="226"/>
    </location>
</feature>
<evidence type="ECO:0000256" key="7">
    <source>
        <dbReference type="ARBA" id="ARBA00022989"/>
    </source>
</evidence>
<evidence type="ECO:0000256" key="5">
    <source>
        <dbReference type="ARBA" id="ARBA00022592"/>
    </source>
</evidence>
<dbReference type="PANTHER" id="PTHR30425">
    <property type="entry name" value="PHOSPHATE TRANSPORT SYSTEM PERMEASE PROTEIN PST"/>
    <property type="match status" value="1"/>
</dbReference>
<dbReference type="InterPro" id="IPR000515">
    <property type="entry name" value="MetI-like"/>
</dbReference>
<keyword evidence="8 9" id="KW-0472">Membrane</keyword>
<comment type="subcellular location">
    <subcellularLocation>
        <location evidence="1 9">Cell membrane</location>
        <topology evidence="1 9">Multi-pass membrane protein</topology>
    </subcellularLocation>
</comment>
<feature type="transmembrane region" description="Helical" evidence="9">
    <location>
        <begin position="260"/>
        <end position="284"/>
    </location>
</feature>
<evidence type="ECO:0000256" key="8">
    <source>
        <dbReference type="ARBA" id="ARBA00023136"/>
    </source>
</evidence>
<dbReference type="AlphaFoldDB" id="A0A6M0RBY3"/>
<gene>
    <name evidence="12" type="primary">pstC</name>
    <name evidence="12" type="ORF">FDF74_08205</name>
</gene>
<evidence type="ECO:0000259" key="11">
    <source>
        <dbReference type="PROSITE" id="PS50928"/>
    </source>
</evidence>
<comment type="similarity">
    <text evidence="2 10">Belongs to the binding-protein-dependent transport system permease family. CysTW subfamily.</text>
</comment>
<evidence type="ECO:0000256" key="1">
    <source>
        <dbReference type="ARBA" id="ARBA00004651"/>
    </source>
</evidence>
<dbReference type="GO" id="GO:0005886">
    <property type="term" value="C:plasma membrane"/>
    <property type="evidence" value="ECO:0007669"/>
    <property type="project" value="UniProtKB-SubCell"/>
</dbReference>
<dbReference type="GO" id="GO:0005315">
    <property type="term" value="F:phosphate transmembrane transporter activity"/>
    <property type="evidence" value="ECO:0007669"/>
    <property type="project" value="InterPro"/>
</dbReference>
<dbReference type="RefSeq" id="WP_163249272.1">
    <property type="nucleotide sequence ID" value="NZ_SXDP01000005.1"/>
</dbReference>
<dbReference type="GO" id="GO:0006817">
    <property type="term" value="P:phosphate ion transport"/>
    <property type="evidence" value="ECO:0007669"/>
    <property type="project" value="UniProtKB-KW"/>
</dbReference>
<accession>A0A6M0RBY3</accession>
<dbReference type="InterPro" id="IPR035906">
    <property type="entry name" value="MetI-like_sf"/>
</dbReference>
<evidence type="ECO:0000256" key="6">
    <source>
        <dbReference type="ARBA" id="ARBA00022692"/>
    </source>
</evidence>
<protein>
    <recommendedName>
        <fullName evidence="10">Phosphate transport system permease protein</fullName>
    </recommendedName>
</protein>
<dbReference type="InterPro" id="IPR011864">
    <property type="entry name" value="Phosphate_PstC"/>
</dbReference>
<evidence type="ECO:0000313" key="13">
    <source>
        <dbReference type="Proteomes" id="UP000473885"/>
    </source>
</evidence>
<feature type="transmembrane region" description="Helical" evidence="9">
    <location>
        <begin position="12"/>
        <end position="35"/>
    </location>
</feature>
<reference evidence="12 13" key="1">
    <citation type="submission" date="2019-04" db="EMBL/GenBank/DDBJ databases">
        <title>Genome sequencing of Clostridium botulinum Groups I-IV and Clostridium butyricum.</title>
        <authorList>
            <person name="Brunt J."/>
            <person name="Van Vliet A.H.M."/>
            <person name="Stringer S.C."/>
            <person name="Carter A.T."/>
            <person name="Peck M.W."/>
        </authorList>
    </citation>
    <scope>NUCLEOTIDE SEQUENCE [LARGE SCALE GENOMIC DNA]</scope>
    <source>
        <strain evidence="12 13">IFR 18/094</strain>
    </source>
</reference>